<reference evidence="2" key="1">
    <citation type="submission" date="2022-11" db="EMBL/GenBank/DDBJ databases">
        <title>Genome Sequence of Cubamyces cubensis.</title>
        <authorList>
            <person name="Buettner E."/>
        </authorList>
    </citation>
    <scope>NUCLEOTIDE SEQUENCE</scope>
    <source>
        <strain evidence="2">MPL-01</strain>
    </source>
</reference>
<keyword evidence="1" id="KW-1133">Transmembrane helix</keyword>
<gene>
    <name evidence="2" type="ORF">ONZ51_g9168</name>
</gene>
<comment type="caution">
    <text evidence="2">The sequence shown here is derived from an EMBL/GenBank/DDBJ whole genome shotgun (WGS) entry which is preliminary data.</text>
</comment>
<dbReference type="AlphaFoldDB" id="A0AAD7X8K2"/>
<keyword evidence="1" id="KW-0812">Transmembrane</keyword>
<dbReference type="Proteomes" id="UP001215151">
    <property type="component" value="Unassembled WGS sequence"/>
</dbReference>
<dbReference type="EMBL" id="JAPEVG010000302">
    <property type="protein sequence ID" value="KAJ8469166.1"/>
    <property type="molecule type" value="Genomic_DNA"/>
</dbReference>
<keyword evidence="3" id="KW-1185">Reference proteome</keyword>
<keyword evidence="1" id="KW-0472">Membrane</keyword>
<feature type="transmembrane region" description="Helical" evidence="1">
    <location>
        <begin position="87"/>
        <end position="108"/>
    </location>
</feature>
<evidence type="ECO:0000313" key="2">
    <source>
        <dbReference type="EMBL" id="KAJ8469166.1"/>
    </source>
</evidence>
<protein>
    <submittedName>
        <fullName evidence="2">Uncharacterized protein</fullName>
    </submittedName>
</protein>
<accession>A0AAD7X8K2</accession>
<sequence>MPKKPHRPARTNPAAVLLCTRAPALICELTPGALVLLDKSSVTVWVTASPVPDASCASDAGAAVLTPSPAFTEFPSTGLGMIVDTPLLALSVTVTVVGAAVAVGTILVDSVPTP</sequence>
<evidence type="ECO:0000256" key="1">
    <source>
        <dbReference type="SAM" id="Phobius"/>
    </source>
</evidence>
<evidence type="ECO:0000313" key="3">
    <source>
        <dbReference type="Proteomes" id="UP001215151"/>
    </source>
</evidence>
<organism evidence="2 3">
    <name type="scientific">Trametes cubensis</name>
    <dbReference type="NCBI Taxonomy" id="1111947"/>
    <lineage>
        <taxon>Eukaryota</taxon>
        <taxon>Fungi</taxon>
        <taxon>Dikarya</taxon>
        <taxon>Basidiomycota</taxon>
        <taxon>Agaricomycotina</taxon>
        <taxon>Agaricomycetes</taxon>
        <taxon>Polyporales</taxon>
        <taxon>Polyporaceae</taxon>
        <taxon>Trametes</taxon>
    </lineage>
</organism>
<proteinExistence type="predicted"/>
<name>A0AAD7X8K2_9APHY</name>